<dbReference type="AlphaFoldDB" id="A0A6I4I2L3"/>
<dbReference type="RefSeq" id="WP_157524635.1">
    <property type="nucleotide sequence ID" value="NZ_CP066775.1"/>
</dbReference>
<evidence type="ECO:0000313" key="1">
    <source>
        <dbReference type="EMBL" id="QQL49523.1"/>
    </source>
</evidence>
<organism evidence="1 2">
    <name type="scientific">Mucilaginibacter ginkgonis</name>
    <dbReference type="NCBI Taxonomy" id="2682091"/>
    <lineage>
        <taxon>Bacteria</taxon>
        <taxon>Pseudomonadati</taxon>
        <taxon>Bacteroidota</taxon>
        <taxon>Sphingobacteriia</taxon>
        <taxon>Sphingobacteriales</taxon>
        <taxon>Sphingobacteriaceae</taxon>
        <taxon>Mucilaginibacter</taxon>
    </lineage>
</organism>
<proteinExistence type="predicted"/>
<accession>A0A6I4I2L3</accession>
<dbReference type="KEGG" id="mgik:GO620_015315"/>
<sequence length="72" mass="8196">MEIDWVKIFSSTNFYRSELVKQMLVSNSFDAVLLNKQDSSYGAFGSVEVYVHKGDFSQALELMILNEIDLAI</sequence>
<evidence type="ECO:0000313" key="2">
    <source>
        <dbReference type="Proteomes" id="UP000429232"/>
    </source>
</evidence>
<protein>
    <submittedName>
        <fullName evidence="1">DUF2007 domain-containing protein</fullName>
    </submittedName>
</protein>
<gene>
    <name evidence="1" type="ORF">GO620_015315</name>
</gene>
<reference evidence="1 2" key="1">
    <citation type="submission" date="2020-12" db="EMBL/GenBank/DDBJ databases">
        <title>HMF7856_wgs.fasta genome submission.</title>
        <authorList>
            <person name="Kang H."/>
            <person name="Kim H."/>
            <person name="Joh K."/>
        </authorList>
    </citation>
    <scope>NUCLEOTIDE SEQUENCE [LARGE SCALE GENOMIC DNA]</scope>
    <source>
        <strain evidence="1 2">HMF7856</strain>
    </source>
</reference>
<dbReference type="Proteomes" id="UP000429232">
    <property type="component" value="Chromosome"/>
</dbReference>
<name>A0A6I4I2L3_9SPHI</name>
<dbReference type="EMBL" id="CP066775">
    <property type="protein sequence ID" value="QQL49523.1"/>
    <property type="molecule type" value="Genomic_DNA"/>
</dbReference>
<keyword evidence="2" id="KW-1185">Reference proteome</keyword>